<dbReference type="OrthoDB" id="18915at2759"/>
<dbReference type="RefSeq" id="XP_044958007.1">
    <property type="nucleotide sequence ID" value="XM_045102072.1"/>
</dbReference>
<organism evidence="2 3">
    <name type="scientific">Hordeum vulgare subsp. vulgare</name>
    <name type="common">Domesticated barley</name>
    <dbReference type="NCBI Taxonomy" id="112509"/>
    <lineage>
        <taxon>Eukaryota</taxon>
        <taxon>Viridiplantae</taxon>
        <taxon>Streptophyta</taxon>
        <taxon>Embryophyta</taxon>
        <taxon>Tracheophyta</taxon>
        <taxon>Spermatophyta</taxon>
        <taxon>Magnoliopsida</taxon>
        <taxon>Liliopsida</taxon>
        <taxon>Poales</taxon>
        <taxon>Poaceae</taxon>
        <taxon>BOP clade</taxon>
        <taxon>Pooideae</taxon>
        <taxon>Triticodae</taxon>
        <taxon>Triticeae</taxon>
        <taxon>Hordeinae</taxon>
        <taxon>Hordeum</taxon>
    </lineage>
</organism>
<feature type="compositionally biased region" description="Low complexity" evidence="1">
    <location>
        <begin position="50"/>
        <end position="61"/>
    </location>
</feature>
<accession>A0A8I6YI57</accession>
<feature type="region of interest" description="Disordered" evidence="1">
    <location>
        <begin position="1"/>
        <end position="75"/>
    </location>
</feature>
<keyword evidence="3" id="KW-1185">Reference proteome</keyword>
<dbReference type="KEGG" id="hvg:123409085"/>
<dbReference type="SMR" id="A0A8I6YI57"/>
<dbReference type="GeneID" id="123409085"/>
<dbReference type="Proteomes" id="UP000011116">
    <property type="component" value="Chromosome 7H"/>
</dbReference>
<dbReference type="Gene3D" id="1.20.1300.20">
    <property type="entry name" value="Peptidase C65 Otubain, subdomain 2"/>
    <property type="match status" value="1"/>
</dbReference>
<dbReference type="RefSeq" id="XP_044958006.1">
    <property type="nucleotide sequence ID" value="XM_045102071.1"/>
</dbReference>
<dbReference type="Pfam" id="PF10275">
    <property type="entry name" value="Peptidase_C65"/>
    <property type="match status" value="1"/>
</dbReference>
<protein>
    <recommendedName>
        <fullName evidence="4">Ubiquitinyl hydrolase 1</fullName>
    </recommendedName>
</protein>
<dbReference type="PANTHER" id="PTHR12931">
    <property type="entry name" value="UBIQUITIN THIOLESTERASE PROTEIN OTUB"/>
    <property type="match status" value="1"/>
</dbReference>
<gene>
    <name evidence="2" type="primary">LOC123409085</name>
</gene>
<reference evidence="2" key="2">
    <citation type="submission" date="2020-10" db="EMBL/GenBank/DDBJ databases">
        <authorList>
            <person name="Scholz U."/>
            <person name="Mascher M."/>
            <person name="Fiebig A."/>
        </authorList>
    </citation>
    <scope>NUCLEOTIDE SEQUENCE [LARGE SCALE GENOMIC DNA]</scope>
    <source>
        <strain evidence="2">cv. Morex</strain>
    </source>
</reference>
<reference evidence="2" key="3">
    <citation type="submission" date="2022-01" db="UniProtKB">
        <authorList>
            <consortium name="EnsemblPlants"/>
        </authorList>
    </citation>
    <scope>IDENTIFICATION</scope>
    <source>
        <strain evidence="2">subsp. vulgare</strain>
    </source>
</reference>
<reference evidence="3" key="1">
    <citation type="journal article" date="2012" name="Nature">
        <title>A physical, genetic and functional sequence assembly of the barley genome.</title>
        <authorList>
            <consortium name="The International Barley Genome Sequencing Consortium"/>
            <person name="Mayer K.F."/>
            <person name="Waugh R."/>
            <person name="Brown J.W."/>
            <person name="Schulman A."/>
            <person name="Langridge P."/>
            <person name="Platzer M."/>
            <person name="Fincher G.B."/>
            <person name="Muehlbauer G.J."/>
            <person name="Sato K."/>
            <person name="Close T.J."/>
            <person name="Wise R.P."/>
            <person name="Stein N."/>
        </authorList>
    </citation>
    <scope>NUCLEOTIDE SEQUENCE [LARGE SCALE GENOMIC DNA]</scope>
    <source>
        <strain evidence="3">cv. Morex</strain>
    </source>
</reference>
<evidence type="ECO:0000313" key="2">
    <source>
        <dbReference type="EnsemblPlants" id="HORVU.MOREX.r3.7HG0708400.1"/>
    </source>
</evidence>
<proteinExistence type="predicted"/>
<dbReference type="AlphaFoldDB" id="A0A8I6YI57"/>
<dbReference type="PANTHER" id="PTHR12931:SF22">
    <property type="entry name" value="UBIQUITINYL HYDROLASE 1"/>
    <property type="match status" value="1"/>
</dbReference>
<dbReference type="SUPFAM" id="SSF54001">
    <property type="entry name" value="Cysteine proteinases"/>
    <property type="match status" value="1"/>
</dbReference>
<feature type="compositionally biased region" description="Polar residues" evidence="1">
    <location>
        <begin position="30"/>
        <end position="45"/>
    </location>
</feature>
<dbReference type="EnsemblPlants" id="HORVU.MOREX.r3.7HG0708400.1">
    <property type="protein sequence ID" value="HORVU.MOREX.r3.7HG0708400.1"/>
    <property type="gene ID" value="HORVU.MOREX.r3.7HG0708400"/>
</dbReference>
<name>A0A8I6YI57_HORVV</name>
<dbReference type="InterPro" id="IPR019400">
    <property type="entry name" value="Peptidase_C65_otubain"/>
</dbReference>
<evidence type="ECO:0008006" key="4">
    <source>
        <dbReference type="Google" id="ProtNLM"/>
    </source>
</evidence>
<evidence type="ECO:0000313" key="3">
    <source>
        <dbReference type="Proteomes" id="UP000011116"/>
    </source>
</evidence>
<dbReference type="InterPro" id="IPR042467">
    <property type="entry name" value="Peptidase_C65_otubain_sub2"/>
</dbReference>
<dbReference type="InterPro" id="IPR038765">
    <property type="entry name" value="Papain-like_cys_pep_sf"/>
</dbReference>
<dbReference type="Gramene" id="HORVU.MOREX.r2.7HG0587630.1">
    <property type="protein sequence ID" value="HORVU.MOREX.r2.7HG0587630.1"/>
    <property type="gene ID" value="HORVU.MOREX.r2.7HG0587630"/>
</dbReference>
<sequence>MAGSGSSPHADEPNCGGGGATQQDFHGHSTAASPLSTNPSGQAPRTSVVADEAAASSSACASDKDDEPTERDKNAAEAAVSFLGPQSSSPTGASSPSSSCSDFSGGASTSSSLDAYEQILESSFWWNEYETCDDMRAYFGRVEYEMLLANYCVYREICPDGNCFYRSFIFSYLEQLEASPNEELRLFGVLEPMWEKFQSLHWFDSYSDLHIAFVCFILECVEQKKRTLSKCLSKLAFSGESK</sequence>
<dbReference type="Gramene" id="HORVU.MOREX.r3.7HG0708400.1">
    <property type="protein sequence ID" value="HORVU.MOREX.r3.7HG0708400.1"/>
    <property type="gene ID" value="HORVU.MOREX.r3.7HG0708400"/>
</dbReference>
<evidence type="ECO:0000256" key="1">
    <source>
        <dbReference type="SAM" id="MobiDB-lite"/>
    </source>
</evidence>